<evidence type="ECO:0000256" key="2">
    <source>
        <dbReference type="PIRSR" id="PIRSR000443-1"/>
    </source>
</evidence>
<evidence type="ECO:0000259" key="4">
    <source>
        <dbReference type="Pfam" id="PF00561"/>
    </source>
</evidence>
<dbReference type="AlphaFoldDB" id="A0A9X1DCZ0"/>
<dbReference type="NCBIfam" id="NF005071">
    <property type="entry name" value="PRK06489.1"/>
    <property type="match status" value="1"/>
</dbReference>
<dbReference type="GO" id="GO:0016787">
    <property type="term" value="F:hydrolase activity"/>
    <property type="evidence" value="ECO:0007669"/>
    <property type="project" value="UniProtKB-KW"/>
</dbReference>
<dbReference type="InterPro" id="IPR029058">
    <property type="entry name" value="AB_hydrolase_fold"/>
</dbReference>
<feature type="active site" evidence="2">
    <location>
        <position position="305"/>
    </location>
</feature>
<keyword evidence="5" id="KW-0378">Hydrolase</keyword>
<feature type="active site" description="Nucleophile" evidence="2">
    <location>
        <position position="162"/>
    </location>
</feature>
<evidence type="ECO:0000313" key="5">
    <source>
        <dbReference type="EMBL" id="MBT2187624.1"/>
    </source>
</evidence>
<dbReference type="RefSeq" id="WP_214623753.1">
    <property type="nucleotide sequence ID" value="NZ_JAHGAW010000007.1"/>
</dbReference>
<feature type="active site" evidence="2">
    <location>
        <position position="339"/>
    </location>
</feature>
<dbReference type="PRINTS" id="PR00111">
    <property type="entry name" value="ABHYDROLASE"/>
</dbReference>
<name>A0A9X1DCZ0_9SPHN</name>
<dbReference type="PIRSF" id="PIRSF000443">
    <property type="entry name" value="Homoser_Ac_trans"/>
    <property type="match status" value="1"/>
</dbReference>
<proteinExistence type="predicted"/>
<organism evidence="5 6">
    <name type="scientific">Sphingobium nicotianae</name>
    <dbReference type="NCBI Taxonomy" id="2782607"/>
    <lineage>
        <taxon>Bacteria</taxon>
        <taxon>Pseudomonadati</taxon>
        <taxon>Pseudomonadota</taxon>
        <taxon>Alphaproteobacteria</taxon>
        <taxon>Sphingomonadales</taxon>
        <taxon>Sphingomonadaceae</taxon>
        <taxon>Sphingobium</taxon>
    </lineage>
</organism>
<dbReference type="PANTHER" id="PTHR32268:SF11">
    <property type="entry name" value="HOMOSERINE O-ACETYLTRANSFERASE"/>
    <property type="match status" value="1"/>
</dbReference>
<evidence type="ECO:0000256" key="1">
    <source>
        <dbReference type="ARBA" id="ARBA00022679"/>
    </source>
</evidence>
<dbReference type="EMBL" id="JAHGAW010000007">
    <property type="protein sequence ID" value="MBT2187624.1"/>
    <property type="molecule type" value="Genomic_DNA"/>
</dbReference>
<feature type="domain" description="AB hydrolase-1" evidence="4">
    <location>
        <begin position="72"/>
        <end position="198"/>
    </location>
</feature>
<dbReference type="InterPro" id="IPR000073">
    <property type="entry name" value="AB_hydrolase_1"/>
</dbReference>
<dbReference type="SUPFAM" id="SSF53474">
    <property type="entry name" value="alpha/beta-Hydrolases"/>
    <property type="match status" value="1"/>
</dbReference>
<gene>
    <name evidence="5" type="ORF">KK488_11790</name>
</gene>
<keyword evidence="6" id="KW-1185">Reference proteome</keyword>
<reference evidence="5" key="1">
    <citation type="submission" date="2021-05" db="EMBL/GenBank/DDBJ databases">
        <title>Genome of Sphingobium sp. strain.</title>
        <authorList>
            <person name="Fan R."/>
        </authorList>
    </citation>
    <scope>NUCLEOTIDE SEQUENCE</scope>
    <source>
        <strain evidence="5">H33</strain>
    </source>
</reference>
<dbReference type="PANTHER" id="PTHR32268">
    <property type="entry name" value="HOMOSERINE O-ACETYLTRANSFERASE"/>
    <property type="match status" value="1"/>
</dbReference>
<dbReference type="InterPro" id="IPR008220">
    <property type="entry name" value="HAT_MetX-like"/>
</dbReference>
<dbReference type="Pfam" id="PF00561">
    <property type="entry name" value="Abhydrolase_1"/>
    <property type="match status" value="1"/>
</dbReference>
<evidence type="ECO:0000313" key="6">
    <source>
        <dbReference type="Proteomes" id="UP001138757"/>
    </source>
</evidence>
<comment type="caution">
    <text evidence="5">The sequence shown here is derived from an EMBL/GenBank/DDBJ whole genome shotgun (WGS) entry which is preliminary data.</text>
</comment>
<feature type="signal peptide" evidence="3">
    <location>
        <begin position="1"/>
        <end position="24"/>
    </location>
</feature>
<protein>
    <submittedName>
        <fullName evidence="5">Alpha/beta fold hydrolase</fullName>
    </submittedName>
</protein>
<dbReference type="GO" id="GO:0009092">
    <property type="term" value="P:homoserine metabolic process"/>
    <property type="evidence" value="ECO:0007669"/>
    <property type="project" value="TreeGrafter"/>
</dbReference>
<keyword evidence="1" id="KW-0808">Transferase</keyword>
<feature type="chain" id="PRO_5040856142" evidence="3">
    <location>
        <begin position="25"/>
        <end position="358"/>
    </location>
</feature>
<sequence length="358" mass="38324">MGLHAVVSAVVTVAALVMSAPASAQGDATRRDETLTVRDFVFHDGAKLPELTLAWTTVGTPHRNARGEIDNAVMALHGTGGNGASFLGEPLGTALFGSGAPFDKSRYYVILPDAIGHGGSSKPSDGLRMAFPAYDYADMVEGEKAMLAKLGVRKLKAIIGMSMGGMMTFQWATTYPEFAEKFIPIGAYPVEVAGQNRMQRKLTIDAIKADPLWKGGNYTTPPLAGLRTATSIQMLMSGSALNLQTGYPTRAAADAFVEQGMAASLASGRDANDMIYQTDASRTYNPWDKLGRISAPLLWINFADDLVNPVSLGIADKAVARMPHARFVLVSASDKTRGHGTLFRPEYWIADVAQFMAE</sequence>
<evidence type="ECO:0000256" key="3">
    <source>
        <dbReference type="SAM" id="SignalP"/>
    </source>
</evidence>
<dbReference type="GO" id="GO:0009086">
    <property type="term" value="P:methionine biosynthetic process"/>
    <property type="evidence" value="ECO:0007669"/>
    <property type="project" value="TreeGrafter"/>
</dbReference>
<dbReference type="Gene3D" id="3.40.50.1820">
    <property type="entry name" value="alpha/beta hydrolase"/>
    <property type="match status" value="1"/>
</dbReference>
<dbReference type="GO" id="GO:0004414">
    <property type="term" value="F:homoserine O-acetyltransferase activity"/>
    <property type="evidence" value="ECO:0007669"/>
    <property type="project" value="TreeGrafter"/>
</dbReference>
<dbReference type="Proteomes" id="UP001138757">
    <property type="component" value="Unassembled WGS sequence"/>
</dbReference>
<keyword evidence="3" id="KW-0732">Signal</keyword>
<accession>A0A9X1DCZ0</accession>